<evidence type="ECO:0000313" key="1">
    <source>
        <dbReference type="EMBL" id="GEN35862.1"/>
    </source>
</evidence>
<dbReference type="RefSeq" id="WP_146811372.1">
    <property type="nucleotide sequence ID" value="NZ_BJXX01000154.1"/>
</dbReference>
<protein>
    <recommendedName>
        <fullName evidence="3">YhfH family protein</fullName>
    </recommendedName>
</protein>
<accession>A0A511VEZ9</accession>
<dbReference type="Proteomes" id="UP000321157">
    <property type="component" value="Unassembled WGS sequence"/>
</dbReference>
<dbReference type="InterPro" id="IPR025432">
    <property type="entry name" value="YhfH-like"/>
</dbReference>
<dbReference type="AlphaFoldDB" id="A0A511VEZ9"/>
<evidence type="ECO:0000313" key="2">
    <source>
        <dbReference type="Proteomes" id="UP000321157"/>
    </source>
</evidence>
<comment type="caution">
    <text evidence="1">The sequence shown here is derived from an EMBL/GenBank/DDBJ whole genome shotgun (WGS) entry which is preliminary data.</text>
</comment>
<proteinExistence type="predicted"/>
<name>A0A511VEZ9_9BACL</name>
<reference evidence="1 2" key="1">
    <citation type="submission" date="2019-07" db="EMBL/GenBank/DDBJ databases">
        <title>Whole genome shotgun sequence of Aneurinibacillus danicus NBRC 102444.</title>
        <authorList>
            <person name="Hosoyama A."/>
            <person name="Uohara A."/>
            <person name="Ohji S."/>
            <person name="Ichikawa N."/>
        </authorList>
    </citation>
    <scope>NUCLEOTIDE SEQUENCE [LARGE SCALE GENOMIC DNA]</scope>
    <source>
        <strain evidence="1 2">NBRC 102444</strain>
    </source>
</reference>
<evidence type="ECO:0008006" key="3">
    <source>
        <dbReference type="Google" id="ProtNLM"/>
    </source>
</evidence>
<gene>
    <name evidence="1" type="ORF">ADA01nite_33220</name>
</gene>
<dbReference type="EMBL" id="BJXX01000154">
    <property type="protein sequence ID" value="GEN35862.1"/>
    <property type="molecule type" value="Genomic_DNA"/>
</dbReference>
<keyword evidence="2" id="KW-1185">Reference proteome</keyword>
<organism evidence="1 2">
    <name type="scientific">Aneurinibacillus danicus</name>
    <dbReference type="NCBI Taxonomy" id="267746"/>
    <lineage>
        <taxon>Bacteria</taxon>
        <taxon>Bacillati</taxon>
        <taxon>Bacillota</taxon>
        <taxon>Bacilli</taxon>
        <taxon>Bacillales</taxon>
        <taxon>Paenibacillaceae</taxon>
        <taxon>Aneurinibacillus group</taxon>
        <taxon>Aneurinibacillus</taxon>
    </lineage>
</organism>
<dbReference type="Pfam" id="PF14149">
    <property type="entry name" value="YhfH"/>
    <property type="match status" value="1"/>
</dbReference>
<sequence length="43" mass="5290">MTRNLDFYRNLPPKECRECGDIMEEQAESYIYECQRCFGRKHE</sequence>
<dbReference type="OrthoDB" id="1122256at2"/>